<dbReference type="Pfam" id="PF12793">
    <property type="entry name" value="SgrR_N"/>
    <property type="match status" value="1"/>
</dbReference>
<dbReference type="GO" id="GO:0015833">
    <property type="term" value="P:peptide transport"/>
    <property type="evidence" value="ECO:0007669"/>
    <property type="project" value="TreeGrafter"/>
</dbReference>
<dbReference type="InterPro" id="IPR039424">
    <property type="entry name" value="SBP_5"/>
</dbReference>
<dbReference type="Proteomes" id="UP000030081">
    <property type="component" value="Chromosome 2"/>
</dbReference>
<dbReference type="SUPFAM" id="SSF53850">
    <property type="entry name" value="Periplasmic binding protein-like II"/>
    <property type="match status" value="1"/>
</dbReference>
<evidence type="ECO:0000259" key="3">
    <source>
        <dbReference type="Pfam" id="PF12793"/>
    </source>
</evidence>
<dbReference type="PANTHER" id="PTHR30290:SF72">
    <property type="entry name" value="HTH-TYPE TRANSCRIPTIONAL REGULATOR SGRR"/>
    <property type="match status" value="1"/>
</dbReference>
<keyword evidence="1" id="KW-0238">DNA-binding</keyword>
<dbReference type="KEGG" id="vcy:IX92_22150"/>
<organism evidence="4 5">
    <name type="scientific">Vibrio coralliilyticus</name>
    <dbReference type="NCBI Taxonomy" id="190893"/>
    <lineage>
        <taxon>Bacteria</taxon>
        <taxon>Pseudomonadati</taxon>
        <taxon>Pseudomonadota</taxon>
        <taxon>Gammaproteobacteria</taxon>
        <taxon>Vibrionales</taxon>
        <taxon>Vibrionaceae</taxon>
        <taxon>Vibrio</taxon>
    </lineage>
</organism>
<dbReference type="Pfam" id="PF00496">
    <property type="entry name" value="SBP_bac_5"/>
    <property type="match status" value="1"/>
</dbReference>
<protein>
    <submittedName>
        <fullName evidence="4">Transporter</fullName>
    </submittedName>
</protein>
<gene>
    <name evidence="4" type="ORF">IX92_22150</name>
</gene>
<feature type="domain" description="Solute-binding protein family 5" evidence="2">
    <location>
        <begin position="167"/>
        <end position="310"/>
    </location>
</feature>
<proteinExistence type="predicted"/>
<keyword evidence="5" id="KW-1185">Reference proteome</keyword>
<evidence type="ECO:0000259" key="2">
    <source>
        <dbReference type="Pfam" id="PF00496"/>
    </source>
</evidence>
<dbReference type="RefSeq" id="WP_043010612.1">
    <property type="nucleotide sequence ID" value="NZ_CP009618.1"/>
</dbReference>
<dbReference type="InterPro" id="IPR025370">
    <property type="entry name" value="SgrR_HTH_N"/>
</dbReference>
<reference evidence="4 5" key="1">
    <citation type="submission" date="2014-10" db="EMBL/GenBank/DDBJ databases">
        <title>The Complete Genome Sequence for the Shellfish Pathogen Vibrio coralliilyticus RE98 Isolated from a Shellfish Hatchery.</title>
        <authorList>
            <person name="Richards G.P."/>
            <person name="Bono J.L."/>
            <person name="Watson M.A."/>
            <person name="Needleman D.S."/>
        </authorList>
    </citation>
    <scope>NUCLEOTIDE SEQUENCE [LARGE SCALE GENOMIC DNA]</scope>
    <source>
        <strain evidence="4 5">RE98</strain>
    </source>
</reference>
<dbReference type="PANTHER" id="PTHR30290">
    <property type="entry name" value="PERIPLASMIC BINDING COMPONENT OF ABC TRANSPORTER"/>
    <property type="match status" value="1"/>
</dbReference>
<dbReference type="InterPro" id="IPR000914">
    <property type="entry name" value="SBP_5_dom"/>
</dbReference>
<dbReference type="EMBL" id="CP009618">
    <property type="protein sequence ID" value="AIW21691.1"/>
    <property type="molecule type" value="Genomic_DNA"/>
</dbReference>
<name>A0AAN0SGN1_9VIBR</name>
<dbReference type="GO" id="GO:0003677">
    <property type="term" value="F:DNA binding"/>
    <property type="evidence" value="ECO:0007669"/>
    <property type="project" value="UniProtKB-KW"/>
</dbReference>
<sequence length="550" mass="62647">MNDVNIRYLELLLKKYQLNQVYSVGLGELETVLCTSRRNVSTVMGKLANIGWVYWQPAVGRGKSSKLKVKKSLQQVLAIIFLYELEQAQSKVITKLLESYGLVAIRALSVAAEEFNERNEQVNSVFISSYPWVNTIDPAQTYRASELQVIKSVYDVLIRQDQDGSLLPGLAHHWEQNDNVISLWLRPLIYRHDGELLGIEDVVWSLERLRDYSGPVRDLVSGIETIDITASDKVEITLNFPNKLFIYALAMPYASIICRDQLCFGNGYTCHVGTGPYKVDRWNEESLSLKAHNDYYAARALIEKVTLSHNTEIIENALSFNQEVGEVEVESINAFSYLTYHERADSELNPATWDALANYIAQSKYDYDENNAVEGVDLQQLSENMLPIEPPKLEGRVVIAEPIWTIPSLIRNAKWLHRLIRSTGLELDVHIVEDISHPEAATAHADLMLIEEIVEAPLEYGLFEWLSISTGLRFALNERGMETHQQRIRQAVSAHVPLVELQKIEQELYESKRCVALFGGKEEVTKVQQVRGVQIRPTGYSDFYKLWISK</sequence>
<evidence type="ECO:0000256" key="1">
    <source>
        <dbReference type="ARBA" id="ARBA00023125"/>
    </source>
</evidence>
<dbReference type="AlphaFoldDB" id="A0AAN0SGN1"/>
<evidence type="ECO:0000313" key="5">
    <source>
        <dbReference type="Proteomes" id="UP000030081"/>
    </source>
</evidence>
<evidence type="ECO:0000313" key="4">
    <source>
        <dbReference type="EMBL" id="AIW21691.1"/>
    </source>
</evidence>
<feature type="domain" description="Transcriptional regulator SgrR N-terminal HTH" evidence="3">
    <location>
        <begin position="10"/>
        <end position="98"/>
    </location>
</feature>
<dbReference type="Gene3D" id="3.40.190.10">
    <property type="entry name" value="Periplasmic binding protein-like II"/>
    <property type="match status" value="1"/>
</dbReference>
<dbReference type="GO" id="GO:1904680">
    <property type="term" value="F:peptide transmembrane transporter activity"/>
    <property type="evidence" value="ECO:0007669"/>
    <property type="project" value="TreeGrafter"/>
</dbReference>
<accession>A0AAN0SGN1</accession>